<dbReference type="RefSeq" id="WP_179906567.1">
    <property type="nucleotide sequence ID" value="NZ_JACBXS010000024.1"/>
</dbReference>
<gene>
    <name evidence="1" type="ORF">HUK65_12280</name>
</gene>
<comment type="caution">
    <text evidence="1">The sequence shown here is derived from an EMBL/GenBank/DDBJ whole genome shotgun (WGS) entry which is preliminary data.</text>
</comment>
<dbReference type="EMBL" id="JACBXS010000024">
    <property type="protein sequence ID" value="NYS25770.1"/>
    <property type="molecule type" value="Genomic_DNA"/>
</dbReference>
<proteinExistence type="predicted"/>
<organism evidence="1 2">
    <name type="scientific">Rhabdonatronobacter sediminivivens</name>
    <dbReference type="NCBI Taxonomy" id="2743469"/>
    <lineage>
        <taxon>Bacteria</taxon>
        <taxon>Pseudomonadati</taxon>
        <taxon>Pseudomonadota</taxon>
        <taxon>Alphaproteobacteria</taxon>
        <taxon>Rhodobacterales</taxon>
        <taxon>Paracoccaceae</taxon>
        <taxon>Rhabdonatronobacter</taxon>
    </lineage>
</organism>
<accession>A0A7Z0I0N5</accession>
<evidence type="ECO:0000313" key="2">
    <source>
        <dbReference type="Proteomes" id="UP000529417"/>
    </source>
</evidence>
<feature type="non-terminal residue" evidence="1">
    <location>
        <position position="229"/>
    </location>
</feature>
<sequence length="229" mass="24155">MSIKSILAAYSGDAAGSSGLGLAMFLARAHEAHLTGVVWRGPSPVESRFHNFMTRDVLDMLKRREAEVATEIRDGFKARIAADGNGLQTSFIDLENSAEFSLSKCAQTYDLVVMGKRAAAVGREHMAARPDVVALRSGRPVILVPHDYQARSLGKKAVFAWDGKRAAARAFGDAIPLLAPGAEITVLSIGEAPSNGVGDDMVGLLRRHGMSAHSVVRSSGVGGVSGALM</sequence>
<dbReference type="Gene3D" id="3.40.50.12370">
    <property type="match status" value="1"/>
</dbReference>
<dbReference type="SUPFAM" id="SSF52402">
    <property type="entry name" value="Adenine nucleotide alpha hydrolases-like"/>
    <property type="match status" value="1"/>
</dbReference>
<protein>
    <recommendedName>
        <fullName evidence="3">Universal stress protein family protein</fullName>
    </recommendedName>
</protein>
<keyword evidence="2" id="KW-1185">Reference proteome</keyword>
<name>A0A7Z0I0N5_9RHOB</name>
<evidence type="ECO:0000313" key="1">
    <source>
        <dbReference type="EMBL" id="NYS25770.1"/>
    </source>
</evidence>
<dbReference type="Proteomes" id="UP000529417">
    <property type="component" value="Unassembled WGS sequence"/>
</dbReference>
<reference evidence="1 2" key="1">
    <citation type="journal article" date="2000" name="Arch. Microbiol.">
        <title>Rhodobaca bogoriensis gen. nov. and sp. nov., an alkaliphilic purple nonsulfur bacterium from African Rift Valley soda lakes.</title>
        <authorList>
            <person name="Milford A.D."/>
            <person name="Achenbach L.A."/>
            <person name="Jung D.O."/>
            <person name="Madigan M.T."/>
        </authorList>
    </citation>
    <scope>NUCLEOTIDE SEQUENCE [LARGE SCALE GENOMIC DNA]</scope>
    <source>
        <strain evidence="1 2">2376</strain>
    </source>
</reference>
<dbReference type="AlphaFoldDB" id="A0A7Z0I0N5"/>
<evidence type="ECO:0008006" key="3">
    <source>
        <dbReference type="Google" id="ProtNLM"/>
    </source>
</evidence>